<evidence type="ECO:0000313" key="3">
    <source>
        <dbReference type="Proteomes" id="UP000198846"/>
    </source>
</evidence>
<feature type="domain" description="Glycoside hydrolase family 19 catalytic" evidence="1">
    <location>
        <begin position="105"/>
        <end position="139"/>
    </location>
</feature>
<proteinExistence type="predicted"/>
<dbReference type="Gene3D" id="1.10.530.10">
    <property type="match status" value="1"/>
</dbReference>
<keyword evidence="3" id="KW-1185">Reference proteome</keyword>
<protein>
    <submittedName>
        <fullName evidence="2">Chitinase class I</fullName>
    </submittedName>
</protein>
<gene>
    <name evidence="2" type="ORF">SAMN04487990_10720</name>
</gene>
<dbReference type="STRING" id="283786.SAMN04487990_10720"/>
<dbReference type="InterPro" id="IPR023346">
    <property type="entry name" value="Lysozyme-like_dom_sf"/>
</dbReference>
<name>A0A1H3YNR7_BIZPA</name>
<reference evidence="2 3" key="1">
    <citation type="submission" date="2016-10" db="EMBL/GenBank/DDBJ databases">
        <authorList>
            <person name="de Groot N.N."/>
        </authorList>
    </citation>
    <scope>NUCLEOTIDE SEQUENCE [LARGE SCALE GENOMIC DNA]</scope>
    <source>
        <strain evidence="2 3">DSM 23842</strain>
    </source>
</reference>
<dbReference type="EMBL" id="FNQK01000007">
    <property type="protein sequence ID" value="SEA13175.1"/>
    <property type="molecule type" value="Genomic_DNA"/>
</dbReference>
<dbReference type="GO" id="GO:0004568">
    <property type="term" value="F:chitinase activity"/>
    <property type="evidence" value="ECO:0007669"/>
    <property type="project" value="InterPro"/>
</dbReference>
<dbReference type="SUPFAM" id="SSF53955">
    <property type="entry name" value="Lysozyme-like"/>
    <property type="match status" value="1"/>
</dbReference>
<evidence type="ECO:0000259" key="1">
    <source>
        <dbReference type="Pfam" id="PF00182"/>
    </source>
</evidence>
<sequence>MNKNTKIGLGVLSGLLLFSLKKSTSSTYKMALNATVAAFGKLDSVQIKSLKGIINAFDKYGDGDGSKLAYIIATAWHESRLRPIKEWRASLGTPLRAIQDKYWHTGFYGRGFVQLTWQNNYRKMSEFLGVDLVNNPDLALKPEYATKILVYGMVNGSFTGKKLSDYISPSYSDFYNARRIVNGLDKAQLINDYAIKVVSYNA</sequence>
<dbReference type="RefSeq" id="WP_092133343.1">
    <property type="nucleotide sequence ID" value="NZ_FNQK01000007.1"/>
</dbReference>
<dbReference type="Pfam" id="PF00182">
    <property type="entry name" value="Glyco_hydro_19"/>
    <property type="match status" value="1"/>
</dbReference>
<dbReference type="OrthoDB" id="3078754at2"/>
<dbReference type="GO" id="GO:0016998">
    <property type="term" value="P:cell wall macromolecule catabolic process"/>
    <property type="evidence" value="ECO:0007669"/>
    <property type="project" value="InterPro"/>
</dbReference>
<dbReference type="GO" id="GO:0006032">
    <property type="term" value="P:chitin catabolic process"/>
    <property type="evidence" value="ECO:0007669"/>
    <property type="project" value="InterPro"/>
</dbReference>
<dbReference type="Proteomes" id="UP000198846">
    <property type="component" value="Unassembled WGS sequence"/>
</dbReference>
<dbReference type="InterPro" id="IPR000726">
    <property type="entry name" value="Glyco_hydro_19_cat"/>
</dbReference>
<accession>A0A1H3YNR7</accession>
<dbReference type="AlphaFoldDB" id="A0A1H3YNR7"/>
<evidence type="ECO:0000313" key="2">
    <source>
        <dbReference type="EMBL" id="SEA13175.1"/>
    </source>
</evidence>
<organism evidence="2 3">
    <name type="scientific">Bizionia paragorgiae</name>
    <dbReference type="NCBI Taxonomy" id="283786"/>
    <lineage>
        <taxon>Bacteria</taxon>
        <taxon>Pseudomonadati</taxon>
        <taxon>Bacteroidota</taxon>
        <taxon>Flavobacteriia</taxon>
        <taxon>Flavobacteriales</taxon>
        <taxon>Flavobacteriaceae</taxon>
        <taxon>Bizionia</taxon>
    </lineage>
</organism>